<dbReference type="EMBL" id="JAQLKE010000001">
    <property type="protein sequence ID" value="MDB7082221.1"/>
    <property type="molecule type" value="Genomic_DNA"/>
</dbReference>
<evidence type="ECO:0000313" key="3">
    <source>
        <dbReference type="EMBL" id="VYT99272.1"/>
    </source>
</evidence>
<dbReference type="Proteomes" id="UP001211987">
    <property type="component" value="Unassembled WGS sequence"/>
</dbReference>
<keyword evidence="1" id="KW-1133">Transmembrane helix</keyword>
<gene>
    <name evidence="3" type="ORF">CRLFYP8_02667</name>
    <name evidence="2" type="ORF">PM738_00275</name>
</gene>
<name>A0A6N3BG00_9FIRM</name>
<keyword evidence="1" id="KW-0812">Transmembrane</keyword>
<dbReference type="EMBL" id="CACRTL010000027">
    <property type="protein sequence ID" value="VYT99272.1"/>
    <property type="molecule type" value="Genomic_DNA"/>
</dbReference>
<sequence length="45" mass="4839">MKELSITSQQKINGGGAIVYVISLVAVAAGYSVAKLLRKRFSITR</sequence>
<evidence type="ECO:0000256" key="1">
    <source>
        <dbReference type="SAM" id="Phobius"/>
    </source>
</evidence>
<dbReference type="AlphaFoldDB" id="A0A6N3BG00"/>
<protein>
    <submittedName>
        <fullName evidence="3">Uncharacterized protein</fullName>
    </submittedName>
</protein>
<dbReference type="RefSeq" id="WP_003536696.1">
    <property type="nucleotide sequence ID" value="NZ_AP031443.1"/>
</dbReference>
<proteinExistence type="predicted"/>
<feature type="transmembrane region" description="Helical" evidence="1">
    <location>
        <begin position="17"/>
        <end position="37"/>
    </location>
</feature>
<evidence type="ECO:0000313" key="2">
    <source>
        <dbReference type="EMBL" id="MDB7082221.1"/>
    </source>
</evidence>
<organism evidence="3">
    <name type="scientific">Thomasclavelia ramosa</name>
    <dbReference type="NCBI Taxonomy" id="1547"/>
    <lineage>
        <taxon>Bacteria</taxon>
        <taxon>Bacillati</taxon>
        <taxon>Bacillota</taxon>
        <taxon>Erysipelotrichia</taxon>
        <taxon>Erysipelotrichales</taxon>
        <taxon>Coprobacillaceae</taxon>
        <taxon>Thomasclavelia</taxon>
    </lineage>
</organism>
<accession>A0A6N3BG00</accession>
<keyword evidence="1" id="KW-0472">Membrane</keyword>
<reference evidence="3" key="1">
    <citation type="submission" date="2019-11" db="EMBL/GenBank/DDBJ databases">
        <authorList>
            <person name="Feng L."/>
        </authorList>
    </citation>
    <scope>NUCLEOTIDE SEQUENCE</scope>
    <source>
        <strain evidence="3">CramosumLFYP8</strain>
    </source>
</reference>
<reference evidence="2" key="2">
    <citation type="submission" date="2023-01" db="EMBL/GenBank/DDBJ databases">
        <title>Human gut microbiome strain richness.</title>
        <authorList>
            <person name="Chen-Liaw A."/>
        </authorList>
    </citation>
    <scope>NUCLEOTIDE SEQUENCE</scope>
    <source>
        <strain evidence="2">1001217st2_G6_1001217B_191108</strain>
    </source>
</reference>